<dbReference type="RefSeq" id="WP_151149052.1">
    <property type="nucleotide sequence ID" value="NZ_WAIE01000001.1"/>
</dbReference>
<keyword evidence="3" id="KW-1185">Reference proteome</keyword>
<protein>
    <submittedName>
        <fullName evidence="2">Sodium:proton antiporter</fullName>
    </submittedName>
</protein>
<keyword evidence="1" id="KW-0472">Membrane</keyword>
<dbReference type="Proteomes" id="UP000438699">
    <property type="component" value="Unassembled WGS sequence"/>
</dbReference>
<evidence type="ECO:0000313" key="3">
    <source>
        <dbReference type="Proteomes" id="UP000438699"/>
    </source>
</evidence>
<sequence length="107" mass="11400">METIAVIFILTGLLFDLGGTIGILRLPDVYTRLHMAGKLDTLGSLCLLLGLAVVNAIPLGTAELFVSGKILLILILVFITSPTATHAMVDAGIKAGLTPWRKGDMRR</sequence>
<keyword evidence="1" id="KW-1133">Transmembrane helix</keyword>
<feature type="transmembrane region" description="Helical" evidence="1">
    <location>
        <begin position="6"/>
        <end position="27"/>
    </location>
</feature>
<dbReference type="InterPro" id="IPR005133">
    <property type="entry name" value="PhaG_MnhG_YufB"/>
</dbReference>
<comment type="caution">
    <text evidence="2">The sequence shown here is derived from an EMBL/GenBank/DDBJ whole genome shotgun (WGS) entry which is preliminary data.</text>
</comment>
<dbReference type="EMBL" id="WAIE01000001">
    <property type="protein sequence ID" value="KAB1442862.1"/>
    <property type="molecule type" value="Genomic_DNA"/>
</dbReference>
<evidence type="ECO:0000313" key="2">
    <source>
        <dbReference type="EMBL" id="KAB1442862.1"/>
    </source>
</evidence>
<proteinExistence type="predicted"/>
<keyword evidence="1" id="KW-0812">Transmembrane</keyword>
<accession>A0A6N6N3V6</accession>
<gene>
    <name evidence="2" type="ORF">F8A88_00880</name>
</gene>
<dbReference type="Pfam" id="PF03334">
    <property type="entry name" value="PhaG_MnhG_YufB"/>
    <property type="match status" value="1"/>
</dbReference>
<dbReference type="PANTHER" id="PTHR34703:SF1">
    <property type="entry name" value="ANTIPORTER SUBUNIT MNHG2-RELATED"/>
    <property type="match status" value="1"/>
</dbReference>
<feature type="transmembrane region" description="Helical" evidence="1">
    <location>
        <begin position="70"/>
        <end position="97"/>
    </location>
</feature>
<dbReference type="OrthoDB" id="5346950at2"/>
<evidence type="ECO:0000256" key="1">
    <source>
        <dbReference type="SAM" id="Phobius"/>
    </source>
</evidence>
<reference evidence="2 3" key="1">
    <citation type="journal article" date="2017" name="Int. J. Syst. Evol. Microbiol.">
        <title>Desulfovibrio senegalensis sp. nov., a mesophilic sulfate reducer isolated from marine sediment.</title>
        <authorList>
            <person name="Thioye A."/>
            <person name="Gam Z.B.A."/>
            <person name="Mbengue M."/>
            <person name="Cayol J.L."/>
            <person name="Joseph-Bartoli M."/>
            <person name="Toure-Kane C."/>
            <person name="Labat M."/>
        </authorList>
    </citation>
    <scope>NUCLEOTIDE SEQUENCE [LARGE SCALE GENOMIC DNA]</scope>
    <source>
        <strain evidence="2 3">DSM 101509</strain>
    </source>
</reference>
<feature type="transmembrane region" description="Helical" evidence="1">
    <location>
        <begin position="39"/>
        <end position="58"/>
    </location>
</feature>
<dbReference type="GO" id="GO:0015385">
    <property type="term" value="F:sodium:proton antiporter activity"/>
    <property type="evidence" value="ECO:0007669"/>
    <property type="project" value="TreeGrafter"/>
</dbReference>
<dbReference type="NCBIfam" id="TIGR01300">
    <property type="entry name" value="CPA3_mnhG_phaG"/>
    <property type="match status" value="1"/>
</dbReference>
<name>A0A6N6N3V6_9BACT</name>
<dbReference type="PANTHER" id="PTHR34703">
    <property type="entry name" value="ANTIPORTER SUBUNIT MNHG2-RELATED"/>
    <property type="match status" value="1"/>
</dbReference>
<dbReference type="AlphaFoldDB" id="A0A6N6N3V6"/>
<organism evidence="2 3">
    <name type="scientific">Pseudodesulfovibrio senegalensis</name>
    <dbReference type="NCBI Taxonomy" id="1721087"/>
    <lineage>
        <taxon>Bacteria</taxon>
        <taxon>Pseudomonadati</taxon>
        <taxon>Thermodesulfobacteriota</taxon>
        <taxon>Desulfovibrionia</taxon>
        <taxon>Desulfovibrionales</taxon>
        <taxon>Desulfovibrionaceae</taxon>
    </lineage>
</organism>